<dbReference type="Gene3D" id="3.90.1580.10">
    <property type="entry name" value="paralog of FGE (formylglycine-generating enzyme)"/>
    <property type="match status" value="1"/>
</dbReference>
<evidence type="ECO:0000313" key="4">
    <source>
        <dbReference type="Proteomes" id="UP000277871"/>
    </source>
</evidence>
<dbReference type="InterPro" id="IPR016187">
    <property type="entry name" value="CTDL_fold"/>
</dbReference>
<keyword evidence="4" id="KW-1185">Reference proteome</keyword>
<organism evidence="3 4">
    <name type="scientific">Kocuria tytonicola</name>
    <dbReference type="NCBI Taxonomy" id="2055946"/>
    <lineage>
        <taxon>Bacteria</taxon>
        <taxon>Bacillati</taxon>
        <taxon>Actinomycetota</taxon>
        <taxon>Actinomycetes</taxon>
        <taxon>Micrococcales</taxon>
        <taxon>Micrococcaceae</taxon>
        <taxon>Kocuria</taxon>
    </lineage>
</organism>
<evidence type="ECO:0000313" key="3">
    <source>
        <dbReference type="EMBL" id="RLY95092.1"/>
    </source>
</evidence>
<name>A0A3L9LG10_9MICC</name>
<dbReference type="InterPro" id="IPR051043">
    <property type="entry name" value="Sulfatase_Mod_Factor_Kinase"/>
</dbReference>
<comment type="caution">
    <text evidence="3">The sequence shown here is derived from an EMBL/GenBank/DDBJ whole genome shotgun (WGS) entry which is preliminary data.</text>
</comment>
<dbReference type="EMBL" id="RDEX01000001">
    <property type="protein sequence ID" value="RLY95092.1"/>
    <property type="molecule type" value="Genomic_DNA"/>
</dbReference>
<feature type="region of interest" description="Disordered" evidence="1">
    <location>
        <begin position="211"/>
        <end position="250"/>
    </location>
</feature>
<evidence type="ECO:0000259" key="2">
    <source>
        <dbReference type="Pfam" id="PF03781"/>
    </source>
</evidence>
<accession>A0A3L9LG10</accession>
<protein>
    <submittedName>
        <fullName evidence="3">Sulfatase</fullName>
    </submittedName>
</protein>
<feature type="domain" description="Sulfatase-modifying factor enzyme-like" evidence="2">
    <location>
        <begin position="44"/>
        <end position="207"/>
    </location>
</feature>
<dbReference type="Pfam" id="PF03781">
    <property type="entry name" value="FGE-sulfatase"/>
    <property type="match status" value="1"/>
</dbReference>
<gene>
    <name evidence="3" type="ORF">EAE32_00500</name>
</gene>
<dbReference type="InterPro" id="IPR005532">
    <property type="entry name" value="SUMF_dom"/>
</dbReference>
<dbReference type="AlphaFoldDB" id="A0A3L9LG10"/>
<dbReference type="Proteomes" id="UP000277871">
    <property type="component" value="Unassembled WGS sequence"/>
</dbReference>
<proteinExistence type="predicted"/>
<dbReference type="InterPro" id="IPR042095">
    <property type="entry name" value="SUMF_sf"/>
</dbReference>
<feature type="compositionally biased region" description="Basic and acidic residues" evidence="1">
    <location>
        <begin position="223"/>
        <end position="232"/>
    </location>
</feature>
<dbReference type="SUPFAM" id="SSF56436">
    <property type="entry name" value="C-type lectin-like"/>
    <property type="match status" value="1"/>
</dbReference>
<sequence>MVSIPGGSTTLKDARRGTQRSVDLVPFEIGDTPVSAAQFAAGHMSVEAPGDLPATGVRWRDAVRWCNEASAHDGLQQAYAVDGQEVRWIPTANGYRLPTEAEWVHASRGDVSAPRYGDLEEIAWSALDELHEPQRMGLKAANAYGVYDTLGNVWEWCWDRLDPARYGDYRLFKGGGWADPEWSVRVGVRRGDAPDAQLEDVGVRVVRGALPAGKNIDGGQGWSDREDRERAKSQGARPLGWTPLEPRSTA</sequence>
<dbReference type="GO" id="GO:0120147">
    <property type="term" value="F:formylglycine-generating oxidase activity"/>
    <property type="evidence" value="ECO:0007669"/>
    <property type="project" value="TreeGrafter"/>
</dbReference>
<evidence type="ECO:0000256" key="1">
    <source>
        <dbReference type="SAM" id="MobiDB-lite"/>
    </source>
</evidence>
<reference evidence="3 4" key="1">
    <citation type="submission" date="2018-10" db="EMBL/GenBank/DDBJ databases">
        <title>Kocuria tytonicola, new bacteria from the preen glands of American barn owls (Tyto furcata).</title>
        <authorList>
            <person name="Braun M.S."/>
            <person name="Wang E."/>
            <person name="Zimmermann S."/>
            <person name="Boutin S."/>
            <person name="Wagner H."/>
            <person name="Wink M."/>
        </authorList>
    </citation>
    <scope>NUCLEOTIDE SEQUENCE [LARGE SCALE GENOMIC DNA]</scope>
    <source>
        <strain evidence="3 4">473</strain>
    </source>
</reference>
<dbReference type="PANTHER" id="PTHR23150:SF19">
    <property type="entry name" value="FORMYLGLYCINE-GENERATING ENZYME"/>
    <property type="match status" value="1"/>
</dbReference>
<dbReference type="PANTHER" id="PTHR23150">
    <property type="entry name" value="SULFATASE MODIFYING FACTOR 1, 2"/>
    <property type="match status" value="1"/>
</dbReference>